<feature type="compositionally biased region" description="Basic and acidic residues" evidence="1">
    <location>
        <begin position="77"/>
        <end position="96"/>
    </location>
</feature>
<dbReference type="Proteomes" id="UP000241890">
    <property type="component" value="Unassembled WGS sequence"/>
</dbReference>
<sequence length="263" mass="29053">MEGGEAAVVPWEATLVDSLCAVVEDSDYDFDVAAKKLRRLIRIEDVRVKTSTRRKVDLFTATACRLKFADLDAGNGSEHDVAEEAPTPKEAPESPDVRPGAMMRPPRLALDAHAEALLASLENFELVADQLPLDIQPSSTPPSNSELAQVIAFLEASPARSNPVPESNDALLDSDFDNEVNDDDEVTRIEKDARTESEHAVKPKSKPRFSNTIRRGTRDEVFAMNSRARSAGSNNDEENDDSSDEEDEQEAWAEMRKKSKSLR</sequence>
<keyword evidence="3" id="KW-1185">Reference proteome</keyword>
<evidence type="ECO:0000313" key="3">
    <source>
        <dbReference type="Proteomes" id="UP000241890"/>
    </source>
</evidence>
<dbReference type="AlphaFoldDB" id="A0A2R5G0H9"/>
<dbReference type="EMBL" id="BEYU01000006">
    <property type="protein sequence ID" value="GBG24522.1"/>
    <property type="molecule type" value="Genomic_DNA"/>
</dbReference>
<gene>
    <name evidence="2" type="ORF">FCC1311_007412</name>
</gene>
<feature type="compositionally biased region" description="Acidic residues" evidence="1">
    <location>
        <begin position="172"/>
        <end position="185"/>
    </location>
</feature>
<feature type="compositionally biased region" description="Basic and acidic residues" evidence="1">
    <location>
        <begin position="186"/>
        <end position="201"/>
    </location>
</feature>
<feature type="region of interest" description="Disordered" evidence="1">
    <location>
        <begin position="159"/>
        <end position="263"/>
    </location>
</feature>
<accession>A0A2R5G0H9</accession>
<evidence type="ECO:0000256" key="1">
    <source>
        <dbReference type="SAM" id="MobiDB-lite"/>
    </source>
</evidence>
<comment type="caution">
    <text evidence="2">The sequence shown here is derived from an EMBL/GenBank/DDBJ whole genome shotgun (WGS) entry which is preliminary data.</text>
</comment>
<feature type="region of interest" description="Disordered" evidence="1">
    <location>
        <begin position="75"/>
        <end position="103"/>
    </location>
</feature>
<proteinExistence type="predicted"/>
<protein>
    <submittedName>
        <fullName evidence="2">Uncharacterized protein</fullName>
    </submittedName>
</protein>
<name>A0A2R5G0H9_9STRA</name>
<feature type="compositionally biased region" description="Acidic residues" evidence="1">
    <location>
        <begin position="235"/>
        <end position="251"/>
    </location>
</feature>
<reference evidence="2 3" key="1">
    <citation type="submission" date="2017-12" db="EMBL/GenBank/DDBJ databases">
        <title>Sequencing, de novo assembly and annotation of complete genome of a new Thraustochytrid species, strain FCC1311.</title>
        <authorList>
            <person name="Sedici K."/>
            <person name="Godart F."/>
            <person name="Aiese Cigliano R."/>
            <person name="Sanseverino W."/>
            <person name="Barakat M."/>
            <person name="Ortet P."/>
            <person name="Marechal E."/>
            <person name="Cagnac O."/>
            <person name="Amato A."/>
        </authorList>
    </citation>
    <scope>NUCLEOTIDE SEQUENCE [LARGE SCALE GENOMIC DNA]</scope>
</reference>
<evidence type="ECO:0000313" key="2">
    <source>
        <dbReference type="EMBL" id="GBG24522.1"/>
    </source>
</evidence>
<dbReference type="InParanoid" id="A0A2R5G0H9"/>
<organism evidence="2 3">
    <name type="scientific">Hondaea fermentalgiana</name>
    <dbReference type="NCBI Taxonomy" id="2315210"/>
    <lineage>
        <taxon>Eukaryota</taxon>
        <taxon>Sar</taxon>
        <taxon>Stramenopiles</taxon>
        <taxon>Bigyra</taxon>
        <taxon>Labyrinthulomycetes</taxon>
        <taxon>Thraustochytrida</taxon>
        <taxon>Thraustochytriidae</taxon>
        <taxon>Hondaea</taxon>
    </lineage>
</organism>